<dbReference type="Proteomes" id="UP001177670">
    <property type="component" value="Unassembled WGS sequence"/>
</dbReference>
<organism evidence="5 6">
    <name type="scientific">Melipona bicolor</name>
    <dbReference type="NCBI Taxonomy" id="60889"/>
    <lineage>
        <taxon>Eukaryota</taxon>
        <taxon>Metazoa</taxon>
        <taxon>Ecdysozoa</taxon>
        <taxon>Arthropoda</taxon>
        <taxon>Hexapoda</taxon>
        <taxon>Insecta</taxon>
        <taxon>Pterygota</taxon>
        <taxon>Neoptera</taxon>
        <taxon>Endopterygota</taxon>
        <taxon>Hymenoptera</taxon>
        <taxon>Apocrita</taxon>
        <taxon>Aculeata</taxon>
        <taxon>Apoidea</taxon>
        <taxon>Anthophila</taxon>
        <taxon>Apidae</taxon>
        <taxon>Melipona</taxon>
    </lineage>
</organism>
<proteinExistence type="predicted"/>
<comment type="caution">
    <text evidence="5">The sequence shown here is derived from an EMBL/GenBank/DDBJ whole genome shotgun (WGS) entry which is preliminary data.</text>
</comment>
<dbReference type="PANTHER" id="PTHR12159">
    <property type="entry name" value="G/T AND G/U MISMATCH-SPECIFIC DNA GLYCOSYLASE"/>
    <property type="match status" value="1"/>
</dbReference>
<dbReference type="InterPro" id="IPR015637">
    <property type="entry name" value="MUG/TDG"/>
</dbReference>
<feature type="compositionally biased region" description="Basic residues" evidence="4">
    <location>
        <begin position="112"/>
        <end position="123"/>
    </location>
</feature>
<evidence type="ECO:0000256" key="3">
    <source>
        <dbReference type="ARBA" id="ARBA00023204"/>
    </source>
</evidence>
<dbReference type="GO" id="GO:0004844">
    <property type="term" value="F:uracil DNA N-glycosylase activity"/>
    <property type="evidence" value="ECO:0007669"/>
    <property type="project" value="TreeGrafter"/>
</dbReference>
<evidence type="ECO:0000313" key="6">
    <source>
        <dbReference type="Proteomes" id="UP001177670"/>
    </source>
</evidence>
<evidence type="ECO:0000256" key="1">
    <source>
        <dbReference type="ARBA" id="ARBA00022763"/>
    </source>
</evidence>
<evidence type="ECO:0000256" key="2">
    <source>
        <dbReference type="ARBA" id="ARBA00022801"/>
    </source>
</evidence>
<dbReference type="GO" id="GO:0005634">
    <property type="term" value="C:nucleus"/>
    <property type="evidence" value="ECO:0007669"/>
    <property type="project" value="TreeGrafter"/>
</dbReference>
<evidence type="ECO:0000256" key="4">
    <source>
        <dbReference type="SAM" id="MobiDB-lite"/>
    </source>
</evidence>
<feature type="compositionally biased region" description="Basic and acidic residues" evidence="4">
    <location>
        <begin position="124"/>
        <end position="133"/>
    </location>
</feature>
<keyword evidence="6" id="KW-1185">Reference proteome</keyword>
<dbReference type="GO" id="GO:0008263">
    <property type="term" value="F:pyrimidine-specific mismatch base pair DNA N-glycosylase activity"/>
    <property type="evidence" value="ECO:0007669"/>
    <property type="project" value="TreeGrafter"/>
</dbReference>
<evidence type="ECO:0000313" key="5">
    <source>
        <dbReference type="EMBL" id="KAK1135737.1"/>
    </source>
</evidence>
<dbReference type="PANTHER" id="PTHR12159:SF9">
    <property type="entry name" value="G_T MISMATCH-SPECIFIC THYMINE DNA GLYCOSYLASE"/>
    <property type="match status" value="1"/>
</dbReference>
<sequence>MSNVAIKCETPVDPYSFVDEEMSMGGIRTASSPVGNPENMTCPAGGQPILATPTSTPPGSLSGPQHLQMNLGAMNGNVNPQLTAQQPKKRGRKRKSEMILTPEEAELAEAKKRAKTYKERKKHDRFDGMPEEEVSKRVLPDHLTNNLDIIITGCRGEDLD</sequence>
<feature type="compositionally biased region" description="Low complexity" evidence="4">
    <location>
        <begin position="52"/>
        <end position="64"/>
    </location>
</feature>
<dbReference type="EMBL" id="JAHYIQ010000001">
    <property type="protein sequence ID" value="KAK1135737.1"/>
    <property type="molecule type" value="Genomic_DNA"/>
</dbReference>
<accession>A0AA40KWY0</accession>
<keyword evidence="2" id="KW-0378">Hydrolase</keyword>
<feature type="region of interest" description="Disordered" evidence="4">
    <location>
        <begin position="34"/>
        <end position="133"/>
    </location>
</feature>
<keyword evidence="1" id="KW-0227">DNA damage</keyword>
<reference evidence="5" key="1">
    <citation type="submission" date="2021-10" db="EMBL/GenBank/DDBJ databases">
        <title>Melipona bicolor Genome sequencing and assembly.</title>
        <authorList>
            <person name="Araujo N.S."/>
            <person name="Arias M.C."/>
        </authorList>
    </citation>
    <scope>NUCLEOTIDE SEQUENCE</scope>
    <source>
        <strain evidence="5">USP_2M_L1-L4_2017</strain>
        <tissue evidence="5">Whole body</tissue>
    </source>
</reference>
<protein>
    <submittedName>
        <fullName evidence="5">Uncharacterized protein</fullName>
    </submittedName>
</protein>
<dbReference type="GO" id="GO:0006285">
    <property type="term" value="P:base-excision repair, AP site formation"/>
    <property type="evidence" value="ECO:0007669"/>
    <property type="project" value="InterPro"/>
</dbReference>
<name>A0AA40KWY0_9HYME</name>
<feature type="compositionally biased region" description="Polar residues" evidence="4">
    <location>
        <begin position="76"/>
        <end position="86"/>
    </location>
</feature>
<dbReference type="AlphaFoldDB" id="A0AA40KWY0"/>
<keyword evidence="3" id="KW-0234">DNA repair</keyword>
<gene>
    <name evidence="5" type="ORF">K0M31_000316</name>
</gene>